<dbReference type="InterPro" id="IPR026870">
    <property type="entry name" value="Zinc_ribbon_dom"/>
</dbReference>
<feature type="compositionally biased region" description="Basic and acidic residues" evidence="2">
    <location>
        <begin position="14"/>
        <end position="34"/>
    </location>
</feature>
<evidence type="ECO:0000259" key="3">
    <source>
        <dbReference type="Pfam" id="PF13240"/>
    </source>
</evidence>
<proteinExistence type="predicted"/>
<feature type="domain" description="Zinc-ribbon" evidence="3">
    <location>
        <begin position="146"/>
        <end position="168"/>
    </location>
</feature>
<evidence type="ECO:0000256" key="1">
    <source>
        <dbReference type="SAM" id="Coils"/>
    </source>
</evidence>
<organism evidence="4 5">
    <name type="scientific">Ezakiella coagulans</name>
    <dbReference type="NCBI Taxonomy" id="46507"/>
    <lineage>
        <taxon>Bacteria</taxon>
        <taxon>Bacillati</taxon>
        <taxon>Bacillota</taxon>
        <taxon>Tissierellia</taxon>
        <taxon>Ezakiella</taxon>
    </lineage>
</organism>
<feature type="coiled-coil region" evidence="1">
    <location>
        <begin position="71"/>
        <end position="108"/>
    </location>
</feature>
<dbReference type="Proteomes" id="UP000245793">
    <property type="component" value="Unassembled WGS sequence"/>
</dbReference>
<sequence length="170" mass="19268">MNNFLKDLGLNFSKDPETQRENAARKQIRDSEQKRDSLVDALNESVTKIELENRNFFEAIGRIIYERNIDLKNAGLNNAEIETAVNEIKKNEEELQELDKKREGIIQRYNEEIEILRSAITSETKVDPNFNNSTTGNAVPNQNLAFCPECGAANPEGSIFCSKCGTKLEK</sequence>
<keyword evidence="1" id="KW-0175">Coiled coil</keyword>
<dbReference type="RefSeq" id="WP_116479708.1">
    <property type="nucleotide sequence ID" value="NZ_CP096650.1"/>
</dbReference>
<evidence type="ECO:0000313" key="4">
    <source>
        <dbReference type="EMBL" id="PVY95230.1"/>
    </source>
</evidence>
<dbReference type="Gene3D" id="4.10.1060.50">
    <property type="match status" value="1"/>
</dbReference>
<accession>A0A2U1E5K3</accession>
<reference evidence="4 5" key="1">
    <citation type="submission" date="2018-04" db="EMBL/GenBank/DDBJ databases">
        <title>Genomic Encyclopedia of Type Strains, Phase IV (KMG-IV): sequencing the most valuable type-strain genomes for metagenomic binning, comparative biology and taxonomic classification.</title>
        <authorList>
            <person name="Goeker M."/>
        </authorList>
    </citation>
    <scope>NUCLEOTIDE SEQUENCE [LARGE SCALE GENOMIC DNA]</scope>
    <source>
        <strain evidence="4 5">DSM 20705</strain>
    </source>
</reference>
<dbReference type="Pfam" id="PF13240">
    <property type="entry name" value="Zn_Ribbon_1"/>
    <property type="match status" value="1"/>
</dbReference>
<feature type="region of interest" description="Disordered" evidence="2">
    <location>
        <begin position="1"/>
        <end position="34"/>
    </location>
</feature>
<dbReference type="EMBL" id="QEKV01000002">
    <property type="protein sequence ID" value="PVY95230.1"/>
    <property type="molecule type" value="Genomic_DNA"/>
</dbReference>
<keyword evidence="5" id="KW-1185">Reference proteome</keyword>
<evidence type="ECO:0000256" key="2">
    <source>
        <dbReference type="SAM" id="MobiDB-lite"/>
    </source>
</evidence>
<dbReference type="AlphaFoldDB" id="A0A2U1E5K3"/>
<evidence type="ECO:0000313" key="5">
    <source>
        <dbReference type="Proteomes" id="UP000245793"/>
    </source>
</evidence>
<comment type="caution">
    <text evidence="4">The sequence shown here is derived from an EMBL/GenBank/DDBJ whole genome shotgun (WGS) entry which is preliminary data.</text>
</comment>
<gene>
    <name evidence="4" type="ORF">C7381_102119</name>
</gene>
<name>A0A2U1E5K3_9FIRM</name>
<dbReference type="InterPro" id="IPR038587">
    <property type="entry name" value="Ribosomal_eL40_sf"/>
</dbReference>
<protein>
    <submittedName>
        <fullName evidence="4">Zinc ribbon protein</fullName>
    </submittedName>
</protein>